<dbReference type="OrthoDB" id="9800276at2"/>
<dbReference type="AlphaFoldDB" id="A0A1H4B0Z9"/>
<feature type="domain" description="Glycosyltransferase 2-like" evidence="2">
    <location>
        <begin position="59"/>
        <end position="198"/>
    </location>
</feature>
<dbReference type="EMBL" id="FNRI01000003">
    <property type="protein sequence ID" value="SEA41572.1"/>
    <property type="molecule type" value="Genomic_DNA"/>
</dbReference>
<keyword evidence="1" id="KW-0812">Transmembrane</keyword>
<dbReference type="SUPFAM" id="SSF53448">
    <property type="entry name" value="Nucleotide-diphospho-sugar transferases"/>
    <property type="match status" value="1"/>
</dbReference>
<dbReference type="GO" id="GO:0016740">
    <property type="term" value="F:transferase activity"/>
    <property type="evidence" value="ECO:0007669"/>
    <property type="project" value="UniProtKB-KW"/>
</dbReference>
<evidence type="ECO:0000313" key="4">
    <source>
        <dbReference type="Proteomes" id="UP000183253"/>
    </source>
</evidence>
<dbReference type="RefSeq" id="WP_010261628.1">
    <property type="nucleotide sequence ID" value="NZ_CAEG01000010.1"/>
</dbReference>
<accession>A0A1H4B0Z9</accession>
<name>A0A1H4B0Z9_9BACT</name>
<reference evidence="3 4" key="1">
    <citation type="submission" date="2016-10" db="EMBL/GenBank/DDBJ databases">
        <authorList>
            <person name="de Groot N.N."/>
        </authorList>
    </citation>
    <scope>NUCLEOTIDE SEQUENCE [LARGE SCALE GENOMIC DNA]</scope>
    <source>
        <strain evidence="3 4">DSM 25383</strain>
    </source>
</reference>
<keyword evidence="4" id="KW-1185">Reference proteome</keyword>
<dbReference type="InterPro" id="IPR029044">
    <property type="entry name" value="Nucleotide-diphossugar_trans"/>
</dbReference>
<evidence type="ECO:0000313" key="3">
    <source>
        <dbReference type="EMBL" id="SEA41572.1"/>
    </source>
</evidence>
<feature type="transmembrane region" description="Helical" evidence="1">
    <location>
        <begin position="301"/>
        <end position="318"/>
    </location>
</feature>
<sequence length="384" mass="44481">MQFIDDFLACYGWEGAALAGSMLLLLGVQFHYYIFTYGRIPGYKNNRRAAEMEDEPPVSVVVPLFSEDYSFVEERLPLILAQNYPDFEVVIVYVGHDSDFYEDLARLKQSFPQITTTKIQLDPRFPISRKMALNVGIKSAHYECMVFTSTDAVPQTDRWLSLMAKGFMRGEIVVGYCGVERRKGFANYMMRTGRMMQSAAWIARAVQRRAYRGTLHNYGFTKRIYFGANGFSHLNMNIGEDDLFMQRVMTRDNVSVILSPRATLREKTWGGMGWWMSQLRYYGSAFRFYPQAVRTYVGWELWSRVLFFATAVCALAVMPLEYKIAALTLVIVRYVAVALEVRRVARRLGEGGIMGRYFIYDLLSPLWAAVLWVMLLRRDDRVWR</sequence>
<feature type="transmembrane region" description="Helical" evidence="1">
    <location>
        <begin position="15"/>
        <end position="35"/>
    </location>
</feature>
<keyword evidence="3" id="KW-0808">Transferase</keyword>
<dbReference type="STRING" id="1033731.SAMN05444145_103187"/>
<keyword evidence="1" id="KW-1133">Transmembrane helix</keyword>
<dbReference type="Proteomes" id="UP000183253">
    <property type="component" value="Unassembled WGS sequence"/>
</dbReference>
<dbReference type="InterPro" id="IPR001173">
    <property type="entry name" value="Glyco_trans_2-like"/>
</dbReference>
<proteinExistence type="predicted"/>
<keyword evidence="1" id="KW-0472">Membrane</keyword>
<feature type="transmembrane region" description="Helical" evidence="1">
    <location>
        <begin position="357"/>
        <end position="375"/>
    </location>
</feature>
<protein>
    <submittedName>
        <fullName evidence="3">Glycosyltransferase, catalytic subunit of cellulose synthase and poly-beta-1,6-N-acetylglucosamine synthase</fullName>
    </submittedName>
</protein>
<dbReference type="Pfam" id="PF00535">
    <property type="entry name" value="Glycos_transf_2"/>
    <property type="match status" value="1"/>
</dbReference>
<evidence type="ECO:0000256" key="1">
    <source>
        <dbReference type="SAM" id="Phobius"/>
    </source>
</evidence>
<evidence type="ECO:0000259" key="2">
    <source>
        <dbReference type="Pfam" id="PF00535"/>
    </source>
</evidence>
<organism evidence="3 4">
    <name type="scientific">Alistipes timonensis JC136</name>
    <dbReference type="NCBI Taxonomy" id="1033731"/>
    <lineage>
        <taxon>Bacteria</taxon>
        <taxon>Pseudomonadati</taxon>
        <taxon>Bacteroidota</taxon>
        <taxon>Bacteroidia</taxon>
        <taxon>Bacteroidales</taxon>
        <taxon>Rikenellaceae</taxon>
        <taxon>Alistipes</taxon>
    </lineage>
</organism>
<dbReference type="Gene3D" id="3.90.550.10">
    <property type="entry name" value="Spore Coat Polysaccharide Biosynthesis Protein SpsA, Chain A"/>
    <property type="match status" value="1"/>
</dbReference>
<gene>
    <name evidence="3" type="ORF">SAMN05444145_103187</name>
</gene>